<dbReference type="AlphaFoldDB" id="A0A192TEB9"/>
<dbReference type="RefSeq" id="WP_012485430.1">
    <property type="nucleotide sequence ID" value="NZ_CP013522.1"/>
</dbReference>
<dbReference type="EMBL" id="CP064931">
    <property type="protein sequence ID" value="QPK08900.1"/>
    <property type="molecule type" value="Genomic_DNA"/>
</dbReference>
<organism evidence="2 4">
    <name type="scientific">Rhizobium phaseoli</name>
    <dbReference type="NCBI Taxonomy" id="396"/>
    <lineage>
        <taxon>Bacteria</taxon>
        <taxon>Pseudomonadati</taxon>
        <taxon>Pseudomonadota</taxon>
        <taxon>Alphaproteobacteria</taxon>
        <taxon>Hyphomicrobiales</taxon>
        <taxon>Rhizobiaceae</taxon>
        <taxon>Rhizobium/Agrobacterium group</taxon>
        <taxon>Rhizobium</taxon>
    </lineage>
</organism>
<dbReference type="Gene3D" id="2.10.10.30">
    <property type="match status" value="1"/>
</dbReference>
<evidence type="ECO:0000313" key="1">
    <source>
        <dbReference type="EMBL" id="ANL86709.1"/>
    </source>
</evidence>
<dbReference type="Proteomes" id="UP000078551">
    <property type="component" value="Chromosome"/>
</dbReference>
<dbReference type="EMBL" id="CP013568">
    <property type="protein sequence ID" value="ANL86709.1"/>
    <property type="molecule type" value="Genomic_DNA"/>
</dbReference>
<evidence type="ECO:0000313" key="2">
    <source>
        <dbReference type="EMBL" id="QPK08900.1"/>
    </source>
</evidence>
<protein>
    <recommendedName>
        <fullName evidence="5">Phage tail protein</fullName>
    </recommendedName>
</protein>
<reference evidence="1 3" key="1">
    <citation type="submission" date="2015-11" db="EMBL/GenBank/DDBJ databases">
        <title>The limits of bacterial species coexistence and the symbiotic plasmid transference in sympatric Rhizobium populations.</title>
        <authorList>
            <person name="Perez-Carrascal O.M."/>
            <person name="VanInsberghe D."/>
            <person name="Juarez S."/>
            <person name="Polz M.F."/>
            <person name="Vinuesa P."/>
            <person name="Gonzalez V."/>
        </authorList>
    </citation>
    <scope>NUCLEOTIDE SEQUENCE [LARGE SCALE GENOMIC DNA]</scope>
    <source>
        <strain evidence="1 3">N771</strain>
    </source>
</reference>
<dbReference type="Proteomes" id="UP000540266">
    <property type="component" value="Chromosome"/>
</dbReference>
<gene>
    <name evidence="1" type="ORF">AMC81_CH03996</name>
    <name evidence="2" type="ORF">HER27_021140</name>
</gene>
<proteinExistence type="predicted"/>
<sequence length="441" mass="45995">MATIISQLKGTATEIAAKVLGNGVLAWNETTKRWHGGDGATAGGFAMAREDEKNDGALGYLQEVKTNDYAVGVGDIGKALVANKATAITFTLRSAATLTSKFVAIIKNIGSGTLSLAPTGAELIDGVNAAVSIATNSSLIIKGDGSSFRTYVSNGDVTASAIYNATGKTPLADNDELGVIDSAASNVLKKVLFSNLIASIFTTARKIANAYFTSSFRLWDATDNTKGLAFDLSGIATATTRALKMANRDTDLAKVGWELLAETIVSTAVPTVDFVNVLSSAFDEYFIELTDVAPSAAANGELVDMSAGEVADFEASRAVDLPAMKDMLKARVDAAAESERLKYITPGAGQALTYAQKADQARAYLEAVSPVDEDYPLLSAEIGVTGATAAEVANVIRASFTAWQQIGSQIEATRLRAKKAIEGASDAESAIEAASNLTWLS</sequence>
<reference evidence="2 4" key="2">
    <citation type="submission" date="2020-11" db="EMBL/GenBank/DDBJ databases">
        <title>Indigenous Rhizobia Nodulating Common beans in Western Kenya.</title>
        <authorList>
            <person name="Wekesa C.S."/>
            <person name="Oelmueller R."/>
            <person name="Furch A.C."/>
        </authorList>
    </citation>
    <scope>NUCLEOTIDE SEQUENCE [LARGE SCALE GENOMIC DNA]</scope>
    <source>
        <strain evidence="4">BS3</strain>
        <strain evidence="2">S3</strain>
    </source>
</reference>
<evidence type="ECO:0000313" key="4">
    <source>
        <dbReference type="Proteomes" id="UP000540266"/>
    </source>
</evidence>
<evidence type="ECO:0008006" key="5">
    <source>
        <dbReference type="Google" id="ProtNLM"/>
    </source>
</evidence>
<name>A0A192TEB9_9HYPH</name>
<keyword evidence="3" id="KW-1185">Reference proteome</keyword>
<evidence type="ECO:0000313" key="3">
    <source>
        <dbReference type="Proteomes" id="UP000078551"/>
    </source>
</evidence>
<accession>A0A192TEB9</accession>